<sequence length="1024" mass="114228">MSSENSDARLANDARPAKEEDDFKYNPELNYPMVKLADLPEPPKNWRVCGRTAEEASKARKATSEEAKKWVRYHSWGIDMGVKGDLTNLRCFKVLWKLFYYQQDKHRPQDFDQIKDFKTRDAGPRLLQCSVDVPDLLPISRYYPHPPPATRLPAEGFHRPLDALASRPDSHIEQMLYPVFGAPKEIDNFPEEIETPTAQITGNSTGNRNQPKVRLPKAMARSIMEAIERTVMQFAYDDLARDCSAAAQDGQVHLTATAEEDLRQANIGSFPATSHVKLAVDPDNNDRLVFSADGDKYPYRGRGPVYRNNSSAIDSIIVVGKLLDAGSTVLDRKDPEWRGRFNNVEKAFIEATEVNWDLCTRGDSRDRFWAVMAAETENVGVGVQSPLLDMWNVSTEHFNQFLFTYDEQTTFCSPCTSRTTNAAYQSATVAPPTCPEDIKGVSMQQLISRSFASEYISRCGKCQQKAVKCRRMLHGLPMRLTVTLDGSVPVKKHTRDISFDYITNDGQRGTAAYRWLGGIYCKDGHYRVYWNDTKRGEVDTGQIQMYDSAMISGIIVGGISQTHRDDKVPEAWWKNKPVPLLVYERVMNPDDEVLNVALHTLGDMVKVRDQQKLLLQGHIFWTPSEPSRARAGFPWRRLIDRKEDRFHQASGAYGPKGQGQISTEPSGVDRHTNIPGPSSAGPSKIDAGHLTSSAPAPQPQPEIGRISPSLFDTPTASMFAEISPLLALAKTPSLSGLESIIEDTALINEQLNGLHQGQYSAQNSVQNNAQSGTQSSSQLQAQYNIQQTTQPSGQQNDQLHGQYNNTPPNTQHQRPYNTSHNTQSTTRQPTGYNTQHPTQYNRQYSVQPSTHPHEPHSTLSDTSFDLQDMIHDGLLHDWATGSIDDLGNTAFGFPELSIPELNNGIFVPPQPNHANSTNSAPVTVENNFNYSHQNSNQGTSMPQYIDPSVLTAAPQSSSSLPQQVQPRPMDGRRPPSQVAPAAGARLHSHGNVASPYMSANQMPRGSKRKRVDETEARRYPPNLR</sequence>
<feature type="compositionally biased region" description="Low complexity" evidence="1">
    <location>
        <begin position="954"/>
        <end position="968"/>
    </location>
</feature>
<protein>
    <submittedName>
        <fullName evidence="2">Uncharacterized protein</fullName>
    </submittedName>
</protein>
<dbReference type="OrthoDB" id="5431239at2759"/>
<organism evidence="2 3">
    <name type="scientific">Aspergillus nomiae NRRL (strain ATCC 15546 / NRRL 13137 / CBS 260.88 / M93)</name>
    <dbReference type="NCBI Taxonomy" id="1509407"/>
    <lineage>
        <taxon>Eukaryota</taxon>
        <taxon>Fungi</taxon>
        <taxon>Dikarya</taxon>
        <taxon>Ascomycota</taxon>
        <taxon>Pezizomycotina</taxon>
        <taxon>Eurotiomycetes</taxon>
        <taxon>Eurotiomycetidae</taxon>
        <taxon>Eurotiales</taxon>
        <taxon>Aspergillaceae</taxon>
        <taxon>Aspergillus</taxon>
        <taxon>Aspergillus subgen. Circumdati</taxon>
    </lineage>
</organism>
<dbReference type="AlphaFoldDB" id="A0A0L1J7N5"/>
<evidence type="ECO:0000256" key="1">
    <source>
        <dbReference type="SAM" id="MobiDB-lite"/>
    </source>
</evidence>
<accession>A0A0L1J7N5</accession>
<evidence type="ECO:0000313" key="2">
    <source>
        <dbReference type="EMBL" id="KNG87413.1"/>
    </source>
</evidence>
<dbReference type="GeneID" id="26805815"/>
<feature type="region of interest" description="Disordered" evidence="1">
    <location>
        <begin position="951"/>
        <end position="1024"/>
    </location>
</feature>
<dbReference type="Proteomes" id="UP000037505">
    <property type="component" value="Unassembled WGS sequence"/>
</dbReference>
<dbReference type="EMBL" id="JNOM01000082">
    <property type="protein sequence ID" value="KNG87413.1"/>
    <property type="molecule type" value="Genomic_DNA"/>
</dbReference>
<feature type="region of interest" description="Disordered" evidence="1">
    <location>
        <begin position="649"/>
        <end position="710"/>
    </location>
</feature>
<name>A0A0L1J7N5_ASPN3</name>
<feature type="region of interest" description="Disordered" evidence="1">
    <location>
        <begin position="1"/>
        <end position="24"/>
    </location>
</feature>
<feature type="region of interest" description="Disordered" evidence="1">
    <location>
        <begin position="787"/>
        <end position="838"/>
    </location>
</feature>
<proteinExistence type="predicted"/>
<evidence type="ECO:0000313" key="3">
    <source>
        <dbReference type="Proteomes" id="UP000037505"/>
    </source>
</evidence>
<keyword evidence="3" id="KW-1185">Reference proteome</keyword>
<dbReference type="RefSeq" id="XP_015408336.1">
    <property type="nucleotide sequence ID" value="XM_015549268.1"/>
</dbReference>
<gene>
    <name evidence="2" type="ORF">ANOM_004011</name>
</gene>
<reference evidence="2 3" key="1">
    <citation type="submission" date="2014-06" db="EMBL/GenBank/DDBJ databases">
        <title>The Genome of the Aflatoxigenic Filamentous Fungus Aspergillus nomius.</title>
        <authorList>
            <person name="Moore M.G."/>
            <person name="Shannon B.M."/>
            <person name="Brian M.M."/>
        </authorList>
    </citation>
    <scope>NUCLEOTIDE SEQUENCE [LARGE SCALE GENOMIC DNA]</scope>
    <source>
        <strain evidence="2 3">NRRL 13137</strain>
    </source>
</reference>
<comment type="caution">
    <text evidence="2">The sequence shown here is derived from an EMBL/GenBank/DDBJ whole genome shotgun (WGS) entry which is preliminary data.</text>
</comment>
<dbReference type="STRING" id="1509407.A0A0L1J7N5"/>